<dbReference type="CDD" id="cd00082">
    <property type="entry name" value="HisKA"/>
    <property type="match status" value="1"/>
</dbReference>
<dbReference type="Pfam" id="PF00512">
    <property type="entry name" value="HisKA"/>
    <property type="match status" value="1"/>
</dbReference>
<reference evidence="3" key="1">
    <citation type="submission" date="2019-03" db="EMBL/GenBank/DDBJ databases">
        <authorList>
            <person name="Hao L."/>
        </authorList>
    </citation>
    <scope>NUCLEOTIDE SEQUENCE</scope>
</reference>
<dbReference type="InterPro" id="IPR036097">
    <property type="entry name" value="HisK_dim/P_sf"/>
</dbReference>
<dbReference type="Gene3D" id="3.30.450.40">
    <property type="match status" value="1"/>
</dbReference>
<evidence type="ECO:0000313" key="3">
    <source>
        <dbReference type="EMBL" id="VFU17146.1"/>
    </source>
</evidence>
<feature type="coiled-coil region" evidence="1">
    <location>
        <begin position="273"/>
        <end position="300"/>
    </location>
</feature>
<dbReference type="Pfam" id="PF13185">
    <property type="entry name" value="GAF_2"/>
    <property type="match status" value="1"/>
</dbReference>
<dbReference type="AlphaFoldDB" id="A0A485M2Y0"/>
<dbReference type="SUPFAM" id="SSF55781">
    <property type="entry name" value="GAF domain-like"/>
    <property type="match status" value="1"/>
</dbReference>
<dbReference type="InterPro" id="IPR052023">
    <property type="entry name" value="Histidine_kinase_KdpD"/>
</dbReference>
<protein>
    <recommendedName>
        <fullName evidence="2">FHA domain-containing protein</fullName>
    </recommendedName>
</protein>
<name>A0A485M2Y0_9ZZZZ</name>
<dbReference type="SMART" id="SM00065">
    <property type="entry name" value="GAF"/>
    <property type="match status" value="1"/>
</dbReference>
<dbReference type="SUPFAM" id="SSF49879">
    <property type="entry name" value="SMAD/FHA domain"/>
    <property type="match status" value="1"/>
</dbReference>
<dbReference type="InterPro" id="IPR029016">
    <property type="entry name" value="GAF-like_dom_sf"/>
</dbReference>
<organism evidence="3">
    <name type="scientific">anaerobic digester metagenome</name>
    <dbReference type="NCBI Taxonomy" id="1263854"/>
    <lineage>
        <taxon>unclassified sequences</taxon>
        <taxon>metagenomes</taxon>
        <taxon>ecological metagenomes</taxon>
    </lineage>
</organism>
<accession>A0A485M2Y0</accession>
<keyword evidence="1" id="KW-0175">Coiled coil</keyword>
<dbReference type="PANTHER" id="PTHR45569:SF1">
    <property type="entry name" value="SENSOR PROTEIN KDPD"/>
    <property type="match status" value="1"/>
</dbReference>
<dbReference type="PROSITE" id="PS50006">
    <property type="entry name" value="FHA_DOMAIN"/>
    <property type="match status" value="1"/>
</dbReference>
<evidence type="ECO:0000256" key="1">
    <source>
        <dbReference type="SAM" id="Coils"/>
    </source>
</evidence>
<proteinExistence type="predicted"/>
<dbReference type="PANTHER" id="PTHR45569">
    <property type="entry name" value="SENSOR PROTEIN KDPD"/>
    <property type="match status" value="1"/>
</dbReference>
<dbReference type="CDD" id="cd00060">
    <property type="entry name" value="FHA"/>
    <property type="match status" value="1"/>
</dbReference>
<dbReference type="Gene3D" id="1.10.287.130">
    <property type="match status" value="1"/>
</dbReference>
<dbReference type="GO" id="GO:0000155">
    <property type="term" value="F:phosphorelay sensor kinase activity"/>
    <property type="evidence" value="ECO:0007669"/>
    <property type="project" value="InterPro"/>
</dbReference>
<dbReference type="InterPro" id="IPR003018">
    <property type="entry name" value="GAF"/>
</dbReference>
<sequence>MDQRIVLRERIPREKYPLGFPCLIGQGKDVGLMLTDPAISLRHAIIRKEGNRMWIEDLGGINGIFVNGRKIRRVSAVNPGDTIRVGHAQFTLLQSAVASPGHHLVVHAIGFSAEAALDRQKLAAIYEISAELAEYQDMRVLGKKIFSRLKDIFAHDRGYIALFEPGGALKPLLVDPEHAPVPVSPHIVERVFQNGDSLLLRDPSSDDHPAAFKGPLDRKIGSALCVPLIYHAQIYGLVYLDRMIPGAYSPPDLEFLKSIASIFAPLIENTRLLAELKSHYEDAKEVLKKTESRLIETERTAAYVRLAQAMTHELRNPLTVIGGMVRRIARMHPQQEMGETREALMSSVQRMEVVLQEMEDFVSIPSPLVRLQRIDRLVREEIQRCEKFWRCRSVSPRLTVRTPYVLVPVDPNLLRKAFSLILKEVLLTLPKGSPLPMSIDDRDNELEILMGETRSCERFCDLYDTELKSSPWSASLFLSAAHKILTDHGGTLLLDPKAHAAFPVIMRIPRSLKPEDPSISTRQA</sequence>
<evidence type="ECO:0000259" key="2">
    <source>
        <dbReference type="PROSITE" id="PS50006"/>
    </source>
</evidence>
<gene>
    <name evidence="3" type="ORF">SCFA_620006</name>
</gene>
<dbReference type="InterPro" id="IPR008984">
    <property type="entry name" value="SMAD_FHA_dom_sf"/>
</dbReference>
<dbReference type="InterPro" id="IPR000253">
    <property type="entry name" value="FHA_dom"/>
</dbReference>
<dbReference type="Pfam" id="PF00498">
    <property type="entry name" value="FHA"/>
    <property type="match status" value="1"/>
</dbReference>
<dbReference type="SUPFAM" id="SSF47384">
    <property type="entry name" value="Homodimeric domain of signal transducing histidine kinase"/>
    <property type="match status" value="1"/>
</dbReference>
<dbReference type="Gene3D" id="2.60.200.20">
    <property type="match status" value="1"/>
</dbReference>
<dbReference type="SMART" id="SM00240">
    <property type="entry name" value="FHA"/>
    <property type="match status" value="1"/>
</dbReference>
<dbReference type="SMART" id="SM00388">
    <property type="entry name" value="HisKA"/>
    <property type="match status" value="1"/>
</dbReference>
<dbReference type="GO" id="GO:0005886">
    <property type="term" value="C:plasma membrane"/>
    <property type="evidence" value="ECO:0007669"/>
    <property type="project" value="TreeGrafter"/>
</dbReference>
<dbReference type="EMBL" id="CAADRM010000128">
    <property type="protein sequence ID" value="VFU17146.1"/>
    <property type="molecule type" value="Genomic_DNA"/>
</dbReference>
<dbReference type="InterPro" id="IPR003661">
    <property type="entry name" value="HisK_dim/P_dom"/>
</dbReference>
<feature type="domain" description="FHA" evidence="2">
    <location>
        <begin position="22"/>
        <end position="71"/>
    </location>
</feature>